<dbReference type="EMBL" id="JAXCGZ010005767">
    <property type="protein sequence ID" value="KAK7080863.1"/>
    <property type="molecule type" value="Genomic_DNA"/>
</dbReference>
<accession>A0AAN8XID9</accession>
<sequence length="177" mass="19729">MPTTQLALHEHTVGNPGVGNGLPQGLDAVWPGSLENDSNNSDSWLYIVTCHKTFLQEYYLIDRIARTFCFTNYGHGMYLCSPTEIQKFTLAADFCKDLQDMLGELFQPCDNPEPPKQSFFKGLFGGGVSQLDREELCKVLSFWLQQYRSSGEGGMGSAAKQHLSWDDISNYGSISVI</sequence>
<dbReference type="GO" id="GO:0045159">
    <property type="term" value="F:myosin II binding"/>
    <property type="evidence" value="ECO:0007669"/>
    <property type="project" value="TreeGrafter"/>
</dbReference>
<dbReference type="Proteomes" id="UP001381693">
    <property type="component" value="Unassembled WGS sequence"/>
</dbReference>
<keyword evidence="2" id="KW-1185">Reference proteome</keyword>
<evidence type="ECO:0000313" key="2">
    <source>
        <dbReference type="Proteomes" id="UP001381693"/>
    </source>
</evidence>
<evidence type="ECO:0000313" key="1">
    <source>
        <dbReference type="EMBL" id="KAK7080863.1"/>
    </source>
</evidence>
<comment type="caution">
    <text evidence="1">The sequence shown here is derived from an EMBL/GenBank/DDBJ whole genome shotgun (WGS) entry which is preliminary data.</text>
</comment>
<dbReference type="PANTHER" id="PTHR10241:SF25">
    <property type="entry name" value="TOMOSYN, ISOFORM C"/>
    <property type="match status" value="1"/>
</dbReference>
<dbReference type="GO" id="GO:0005886">
    <property type="term" value="C:plasma membrane"/>
    <property type="evidence" value="ECO:0007669"/>
    <property type="project" value="TreeGrafter"/>
</dbReference>
<gene>
    <name evidence="1" type="primary">STXBP5_3</name>
    <name evidence="1" type="ORF">SK128_019063</name>
</gene>
<name>A0AAN8XID9_HALRR</name>
<dbReference type="GO" id="GO:0005096">
    <property type="term" value="F:GTPase activator activity"/>
    <property type="evidence" value="ECO:0007669"/>
    <property type="project" value="TreeGrafter"/>
</dbReference>
<proteinExistence type="predicted"/>
<dbReference type="AlphaFoldDB" id="A0AAN8XID9"/>
<organism evidence="1 2">
    <name type="scientific">Halocaridina rubra</name>
    <name type="common">Hawaiian red shrimp</name>
    <dbReference type="NCBI Taxonomy" id="373956"/>
    <lineage>
        <taxon>Eukaryota</taxon>
        <taxon>Metazoa</taxon>
        <taxon>Ecdysozoa</taxon>
        <taxon>Arthropoda</taxon>
        <taxon>Crustacea</taxon>
        <taxon>Multicrustacea</taxon>
        <taxon>Malacostraca</taxon>
        <taxon>Eumalacostraca</taxon>
        <taxon>Eucarida</taxon>
        <taxon>Decapoda</taxon>
        <taxon>Pleocyemata</taxon>
        <taxon>Caridea</taxon>
        <taxon>Atyoidea</taxon>
        <taxon>Atyidae</taxon>
        <taxon>Halocaridina</taxon>
    </lineage>
</organism>
<protein>
    <submittedName>
        <fullName evidence="1">Syntaxin-binding protein 5</fullName>
    </submittedName>
</protein>
<dbReference type="GO" id="GO:0006887">
    <property type="term" value="P:exocytosis"/>
    <property type="evidence" value="ECO:0007669"/>
    <property type="project" value="TreeGrafter"/>
</dbReference>
<dbReference type="GO" id="GO:0019905">
    <property type="term" value="F:syntaxin binding"/>
    <property type="evidence" value="ECO:0007669"/>
    <property type="project" value="TreeGrafter"/>
</dbReference>
<reference evidence="1 2" key="1">
    <citation type="submission" date="2023-11" db="EMBL/GenBank/DDBJ databases">
        <title>Halocaridina rubra genome assembly.</title>
        <authorList>
            <person name="Smith C."/>
        </authorList>
    </citation>
    <scope>NUCLEOTIDE SEQUENCE [LARGE SCALE GENOMIC DNA]</scope>
    <source>
        <strain evidence="1">EP-1</strain>
        <tissue evidence="1">Whole</tissue>
    </source>
</reference>
<dbReference type="GO" id="GO:0031201">
    <property type="term" value="C:SNARE complex"/>
    <property type="evidence" value="ECO:0007669"/>
    <property type="project" value="TreeGrafter"/>
</dbReference>
<dbReference type="PANTHER" id="PTHR10241">
    <property type="entry name" value="LETHAL 2 GIANT LARVAE PROTEIN"/>
    <property type="match status" value="1"/>
</dbReference>
<dbReference type="GO" id="GO:0006893">
    <property type="term" value="P:Golgi to plasma membrane transport"/>
    <property type="evidence" value="ECO:0007669"/>
    <property type="project" value="TreeGrafter"/>
</dbReference>